<dbReference type="Proteomes" id="UP000215086">
    <property type="component" value="Chromosome"/>
</dbReference>
<evidence type="ECO:0000313" key="1">
    <source>
        <dbReference type="EMBL" id="ASV75557.1"/>
    </source>
</evidence>
<organism evidence="1 2">
    <name type="scientific">Thermogutta terrifontis</name>
    <dbReference type="NCBI Taxonomy" id="1331910"/>
    <lineage>
        <taxon>Bacteria</taxon>
        <taxon>Pseudomonadati</taxon>
        <taxon>Planctomycetota</taxon>
        <taxon>Planctomycetia</taxon>
        <taxon>Pirellulales</taxon>
        <taxon>Thermoguttaceae</taxon>
        <taxon>Thermogutta</taxon>
    </lineage>
</organism>
<evidence type="ECO:0000313" key="2">
    <source>
        <dbReference type="Proteomes" id="UP000215086"/>
    </source>
</evidence>
<proteinExistence type="predicted"/>
<name>A0A286RHX3_9BACT</name>
<accession>A0A286RHX3</accession>
<dbReference type="AlphaFoldDB" id="A0A286RHX3"/>
<reference evidence="1 2" key="1">
    <citation type="journal article" name="Front. Microbiol.">
        <title>Sugar Metabolism of the First Thermophilic Planctomycete Thermogutta terrifontis: Comparative Genomic and Transcriptomic Approaches.</title>
        <authorList>
            <person name="Elcheninov A.G."/>
            <person name="Menzel P."/>
            <person name="Gudbergsdottir S.R."/>
            <person name="Slesarev A.I."/>
            <person name="Kadnikov V.V."/>
            <person name="Krogh A."/>
            <person name="Bonch-Osmolovskaya E.A."/>
            <person name="Peng X."/>
            <person name="Kublanov I.V."/>
        </authorList>
    </citation>
    <scope>NUCLEOTIDE SEQUENCE [LARGE SCALE GENOMIC DNA]</scope>
    <source>
        <strain evidence="1 2">R1</strain>
    </source>
</reference>
<dbReference type="EMBL" id="CP018477">
    <property type="protein sequence ID" value="ASV75557.1"/>
    <property type="molecule type" value="Genomic_DNA"/>
</dbReference>
<keyword evidence="2" id="KW-1185">Reference proteome</keyword>
<gene>
    <name evidence="1" type="ORF">THTE_2955</name>
</gene>
<sequence>MGIAAKLTGTFRVFLPKSGIGRRGRGRMATGRIPFERPIEYAGLEAI</sequence>
<protein>
    <submittedName>
        <fullName evidence="1">Uncharacterized protein</fullName>
    </submittedName>
</protein>
<dbReference type="KEGG" id="ttf:THTE_2955"/>